<comment type="catalytic activity">
    <reaction evidence="2">
        <text>2,5-diamino-6-hydroxy-4-(5-phosphoribosylamino)-pyrimidine + H2O = 2,5,6-triamino-4-hydroxypyrimidine + D-ribose 5-phosphate</text>
        <dbReference type="Rhea" id="RHEA:23436"/>
        <dbReference type="ChEBI" id="CHEBI:15377"/>
        <dbReference type="ChEBI" id="CHEBI:58614"/>
        <dbReference type="ChEBI" id="CHEBI:78346"/>
        <dbReference type="ChEBI" id="CHEBI:137796"/>
    </reaction>
</comment>
<dbReference type="PANTHER" id="PTHR14015:SF2">
    <property type="entry name" value="OPIOID GROWTH FACTOR RECEPTOR (OGFR) CONSERVED DOMAIN-CONTAINING PROTEIN"/>
    <property type="match status" value="1"/>
</dbReference>
<dbReference type="Pfam" id="PF04664">
    <property type="entry name" value="OGFr_N"/>
    <property type="match status" value="1"/>
</dbReference>
<sequence length="554" mass="63613">MSPESRINSATREQLVQDYLQHTGDYSIKSHARFGHYLETRTGQVVLWQGNTVRTVSPSQYLSITGAEFDKGNYTQYENNQALLNDLEKALEEREVSSMDTEGPKCFSEPEEQWLRFYSREGICNEQCPFSYDQIMAMDEQDLVNHHQYIQLLFPNPHTSKYNPHAPTLTRPMIEEINHDPDIQDNISDAMDLMLEHWGIERSGRHFALTENAPHRLQRWLTANNTDDQLRISRVLTFFYLCGAPKFATELCLFLQDARRAEGIDPNPYWFDAIEYQKSPDDSEQPAPETSDSPLPEPPSGPLPAFQIKNRAHYQPCQPCEYSIPIQDTAGKLCMTTVTTGNYDRVAQHLALYESHESLSANIDNKATGSAWGAVRFYDQELDQRLQQNNYYLTNTYIHRDKQDDPVCFTVNGRAYPSVEHYFQCMKFLASPAKGVTPEQTEEVVQHILSAPRGSLAKDIARDRKYRDLIDLKHWESIKQQIMIDGIYAKFSQLAELKQRLLNTFPNILIEHTPKEGKKGYDPYWGNSGDDSGHNMTGQMLGVVRQVLGQEQSH</sequence>
<dbReference type="SUPFAM" id="SSF143990">
    <property type="entry name" value="YbiA-like"/>
    <property type="match status" value="1"/>
</dbReference>
<name>A0A1X7ANZ6_9GAMM</name>
<dbReference type="AlphaFoldDB" id="A0A1X7ANZ6"/>
<dbReference type="GO" id="GO:0016020">
    <property type="term" value="C:membrane"/>
    <property type="evidence" value="ECO:0007669"/>
    <property type="project" value="InterPro"/>
</dbReference>
<evidence type="ECO:0000256" key="1">
    <source>
        <dbReference type="ARBA" id="ARBA00000022"/>
    </source>
</evidence>
<protein>
    <submittedName>
        <fullName evidence="6">Swarming motility protein YbiA</fullName>
    </submittedName>
</protein>
<accession>A0A1X7ANZ6</accession>
<evidence type="ECO:0000256" key="2">
    <source>
        <dbReference type="ARBA" id="ARBA00000751"/>
    </source>
</evidence>
<feature type="region of interest" description="Disordered" evidence="3">
    <location>
        <begin position="279"/>
        <end position="305"/>
    </location>
</feature>
<dbReference type="OrthoDB" id="273514at2"/>
<evidence type="ECO:0000259" key="5">
    <source>
        <dbReference type="Pfam" id="PF08719"/>
    </source>
</evidence>
<dbReference type="CDD" id="cd15457">
    <property type="entry name" value="NADAR"/>
    <property type="match status" value="1"/>
</dbReference>
<evidence type="ECO:0000313" key="6">
    <source>
        <dbReference type="EMBL" id="SMA50006.1"/>
    </source>
</evidence>
<organism evidence="6 7">
    <name type="scientific">Parendozoicomonas haliclonae</name>
    <dbReference type="NCBI Taxonomy" id="1960125"/>
    <lineage>
        <taxon>Bacteria</taxon>
        <taxon>Pseudomonadati</taxon>
        <taxon>Pseudomonadota</taxon>
        <taxon>Gammaproteobacteria</taxon>
        <taxon>Oceanospirillales</taxon>
        <taxon>Endozoicomonadaceae</taxon>
        <taxon>Parendozoicomonas</taxon>
    </lineage>
</organism>
<comment type="catalytic activity">
    <reaction evidence="1">
        <text>5-amino-6-(5-phospho-D-ribosylamino)uracil + H2O = 5,6-diaminouracil + D-ribose 5-phosphate</text>
        <dbReference type="Rhea" id="RHEA:55020"/>
        <dbReference type="ChEBI" id="CHEBI:15377"/>
        <dbReference type="ChEBI" id="CHEBI:46252"/>
        <dbReference type="ChEBI" id="CHEBI:58453"/>
        <dbReference type="ChEBI" id="CHEBI:78346"/>
    </reaction>
</comment>
<evidence type="ECO:0000256" key="3">
    <source>
        <dbReference type="SAM" id="MobiDB-lite"/>
    </source>
</evidence>
<dbReference type="PANTHER" id="PTHR14015">
    <property type="entry name" value="OPIOID GROWTH FACTOR RECEPTOR OGFR ZETA-TYPE OPIOID RECEPTOR"/>
    <property type="match status" value="1"/>
</dbReference>
<evidence type="ECO:0000313" key="7">
    <source>
        <dbReference type="Proteomes" id="UP000196573"/>
    </source>
</evidence>
<dbReference type="Pfam" id="PF08719">
    <property type="entry name" value="NADAR"/>
    <property type="match status" value="1"/>
</dbReference>
<evidence type="ECO:0000259" key="4">
    <source>
        <dbReference type="Pfam" id="PF04664"/>
    </source>
</evidence>
<dbReference type="Proteomes" id="UP000196573">
    <property type="component" value="Unassembled WGS sequence"/>
</dbReference>
<dbReference type="GO" id="GO:0140625">
    <property type="term" value="F:opioid growth factor receptor activity"/>
    <property type="evidence" value="ECO:0007669"/>
    <property type="project" value="InterPro"/>
</dbReference>
<dbReference type="RefSeq" id="WP_087112450.1">
    <property type="nucleotide sequence ID" value="NZ_CBCSCN010000005.1"/>
</dbReference>
<reference evidence="6 7" key="1">
    <citation type="submission" date="2017-03" db="EMBL/GenBank/DDBJ databases">
        <authorList>
            <person name="Afonso C.L."/>
            <person name="Miller P.J."/>
            <person name="Scott M.A."/>
            <person name="Spackman E."/>
            <person name="Goraichik I."/>
            <person name="Dimitrov K.M."/>
            <person name="Suarez D.L."/>
            <person name="Swayne D.E."/>
        </authorList>
    </citation>
    <scope>NUCLEOTIDE SEQUENCE [LARGE SCALE GENOMIC DNA]</scope>
    <source>
        <strain evidence="6">SB41UT1</strain>
    </source>
</reference>
<keyword evidence="7" id="KW-1185">Reference proteome</keyword>
<proteinExistence type="predicted"/>
<dbReference type="InterPro" id="IPR039574">
    <property type="entry name" value="OGFr"/>
</dbReference>
<feature type="domain" description="Opioid growth factor receptor (OGFr) conserved" evidence="4">
    <location>
        <begin position="115"/>
        <end position="255"/>
    </location>
</feature>
<dbReference type="EMBL" id="FWPT01000010">
    <property type="protein sequence ID" value="SMA50006.1"/>
    <property type="molecule type" value="Genomic_DNA"/>
</dbReference>
<feature type="domain" description="NADAR" evidence="5">
    <location>
        <begin position="387"/>
        <end position="548"/>
    </location>
</feature>
<dbReference type="InterPro" id="IPR006757">
    <property type="entry name" value="OGF_rcpt"/>
</dbReference>
<dbReference type="InterPro" id="IPR012816">
    <property type="entry name" value="NADAR"/>
</dbReference>
<dbReference type="InterPro" id="IPR037238">
    <property type="entry name" value="YbiA-like_sf"/>
</dbReference>
<dbReference type="Gene3D" id="1.10.357.40">
    <property type="entry name" value="YbiA-like"/>
    <property type="match status" value="1"/>
</dbReference>
<gene>
    <name evidence="6" type="primary">ybiA_2</name>
    <name evidence="6" type="ORF">EHSB41UT_03797</name>
</gene>